<dbReference type="OrthoDB" id="4584900at2759"/>
<evidence type="ECO:0000313" key="2">
    <source>
        <dbReference type="Proteomes" id="UP000076842"/>
    </source>
</evidence>
<evidence type="ECO:0000313" key="1">
    <source>
        <dbReference type="EMBL" id="KZT61384.1"/>
    </source>
</evidence>
<accession>A0A165J537</accession>
<organism evidence="1 2">
    <name type="scientific">Calocera cornea HHB12733</name>
    <dbReference type="NCBI Taxonomy" id="1353952"/>
    <lineage>
        <taxon>Eukaryota</taxon>
        <taxon>Fungi</taxon>
        <taxon>Dikarya</taxon>
        <taxon>Basidiomycota</taxon>
        <taxon>Agaricomycotina</taxon>
        <taxon>Dacrymycetes</taxon>
        <taxon>Dacrymycetales</taxon>
        <taxon>Dacrymycetaceae</taxon>
        <taxon>Calocera</taxon>
    </lineage>
</organism>
<proteinExistence type="predicted"/>
<dbReference type="InParanoid" id="A0A165J537"/>
<evidence type="ECO:0008006" key="3">
    <source>
        <dbReference type="Google" id="ProtNLM"/>
    </source>
</evidence>
<gene>
    <name evidence="1" type="ORF">CALCODRAFT_491189</name>
</gene>
<protein>
    <recommendedName>
        <fullName evidence="3">Hydrophobin</fullName>
    </recommendedName>
</protein>
<dbReference type="Proteomes" id="UP000076842">
    <property type="component" value="Unassembled WGS sequence"/>
</dbReference>
<name>A0A165J537_9BASI</name>
<keyword evidence="2" id="KW-1185">Reference proteome</keyword>
<sequence length="180" mass="18831">MNGIKLAQIDPCCRNGGHAPSRPLRCPALVPNHIIALSEMLSFRTVAFLFLAIFCEIFADGTDAKPTGTVSVTNAKRFAQGLPPLPPKRLFVPSGLEAATRARRSPASPGQPFSCGQRFAVCCTSDDPSTHTANNCDGPNSNSQTSNNCPVGTVGVCCSSLQANTGSLFAGSDCLDPFSN</sequence>
<dbReference type="EMBL" id="KV423923">
    <property type="protein sequence ID" value="KZT61384.1"/>
    <property type="molecule type" value="Genomic_DNA"/>
</dbReference>
<reference evidence="1 2" key="1">
    <citation type="journal article" date="2016" name="Mol. Biol. Evol.">
        <title>Comparative Genomics of Early-Diverging Mushroom-Forming Fungi Provides Insights into the Origins of Lignocellulose Decay Capabilities.</title>
        <authorList>
            <person name="Nagy L.G."/>
            <person name="Riley R."/>
            <person name="Tritt A."/>
            <person name="Adam C."/>
            <person name="Daum C."/>
            <person name="Floudas D."/>
            <person name="Sun H."/>
            <person name="Yadav J.S."/>
            <person name="Pangilinan J."/>
            <person name="Larsson K.H."/>
            <person name="Matsuura K."/>
            <person name="Barry K."/>
            <person name="Labutti K."/>
            <person name="Kuo R."/>
            <person name="Ohm R.A."/>
            <person name="Bhattacharya S.S."/>
            <person name="Shirouzu T."/>
            <person name="Yoshinaga Y."/>
            <person name="Martin F.M."/>
            <person name="Grigoriev I.V."/>
            <person name="Hibbett D.S."/>
        </authorList>
    </citation>
    <scope>NUCLEOTIDE SEQUENCE [LARGE SCALE GENOMIC DNA]</scope>
    <source>
        <strain evidence="1 2">HHB12733</strain>
    </source>
</reference>
<dbReference type="AlphaFoldDB" id="A0A165J537"/>